<reference evidence="2" key="1">
    <citation type="submission" date="2023-01" db="EMBL/GenBank/DDBJ databases">
        <title>Genome assembly of the deep-sea coral Lophelia pertusa.</title>
        <authorList>
            <person name="Herrera S."/>
            <person name="Cordes E."/>
        </authorList>
    </citation>
    <scope>NUCLEOTIDE SEQUENCE</scope>
    <source>
        <strain evidence="2">USNM1676648</strain>
        <tissue evidence="2">Polyp</tissue>
    </source>
</reference>
<protein>
    <submittedName>
        <fullName evidence="2">Uncharacterized protein</fullName>
    </submittedName>
</protein>
<feature type="compositionally biased region" description="Acidic residues" evidence="1">
    <location>
        <begin position="20"/>
        <end position="30"/>
    </location>
</feature>
<dbReference type="EMBL" id="MU826685">
    <property type="protein sequence ID" value="KAJ7375577.1"/>
    <property type="molecule type" value="Genomic_DNA"/>
</dbReference>
<evidence type="ECO:0000313" key="2">
    <source>
        <dbReference type="EMBL" id="KAJ7375577.1"/>
    </source>
</evidence>
<dbReference type="Proteomes" id="UP001163046">
    <property type="component" value="Unassembled WGS sequence"/>
</dbReference>
<evidence type="ECO:0000313" key="3">
    <source>
        <dbReference type="Proteomes" id="UP001163046"/>
    </source>
</evidence>
<comment type="caution">
    <text evidence="2">The sequence shown here is derived from an EMBL/GenBank/DDBJ whole genome shotgun (WGS) entry which is preliminary data.</text>
</comment>
<accession>A0A9W9Z5V0</accession>
<keyword evidence="3" id="KW-1185">Reference proteome</keyword>
<evidence type="ECO:0000256" key="1">
    <source>
        <dbReference type="SAM" id="MobiDB-lite"/>
    </source>
</evidence>
<gene>
    <name evidence="2" type="ORF">OS493_040298</name>
</gene>
<dbReference type="AlphaFoldDB" id="A0A9W9Z5V0"/>
<proteinExistence type="predicted"/>
<sequence>MECDPVEHTYISQGTPDVTTDTDSDTDMDGSGDTKSNMARWASLERIREETRIVVLDFLGTLPADKLSARNFTRSENRTPSLARAMGKLSKSFQRCWNVRTQATEISANGETTTQVIAKPEERH</sequence>
<feature type="region of interest" description="Disordered" evidence="1">
    <location>
        <begin position="1"/>
        <end position="36"/>
    </location>
</feature>
<organism evidence="2 3">
    <name type="scientific">Desmophyllum pertusum</name>
    <dbReference type="NCBI Taxonomy" id="174260"/>
    <lineage>
        <taxon>Eukaryota</taxon>
        <taxon>Metazoa</taxon>
        <taxon>Cnidaria</taxon>
        <taxon>Anthozoa</taxon>
        <taxon>Hexacorallia</taxon>
        <taxon>Scleractinia</taxon>
        <taxon>Caryophylliina</taxon>
        <taxon>Caryophylliidae</taxon>
        <taxon>Desmophyllum</taxon>
    </lineage>
</organism>
<name>A0A9W9Z5V0_9CNID</name>